<dbReference type="STRING" id="420953.SAMN05192543_102209"/>
<keyword evidence="3" id="KW-1185">Reference proteome</keyword>
<keyword evidence="1" id="KW-1133">Transmembrane helix</keyword>
<dbReference type="NCBIfam" id="NF038351">
    <property type="entry name" value="cyt_ox_assem_30"/>
    <property type="match status" value="1"/>
</dbReference>
<evidence type="ECO:0000313" key="2">
    <source>
        <dbReference type="EMBL" id="SFI16598.1"/>
    </source>
</evidence>
<evidence type="ECO:0008006" key="4">
    <source>
        <dbReference type="Google" id="ProtNLM"/>
    </source>
</evidence>
<sequence>MSGNPQKGRTPEQIRASNKRLGLILLGVAAAFFVGIFIRQVFFA</sequence>
<gene>
    <name evidence="2" type="ORF">SAMN05192543_102209</name>
</gene>
<dbReference type="InterPro" id="IPR047811">
    <property type="entry name" value="CytC_ox_assmbl_put"/>
</dbReference>
<dbReference type="Proteomes" id="UP000199548">
    <property type="component" value="Unassembled WGS sequence"/>
</dbReference>
<organism evidence="2 3">
    <name type="scientific">Paraburkholderia megapolitana</name>
    <dbReference type="NCBI Taxonomy" id="420953"/>
    <lineage>
        <taxon>Bacteria</taxon>
        <taxon>Pseudomonadati</taxon>
        <taxon>Pseudomonadota</taxon>
        <taxon>Betaproteobacteria</taxon>
        <taxon>Burkholderiales</taxon>
        <taxon>Burkholderiaceae</taxon>
        <taxon>Paraburkholderia</taxon>
    </lineage>
</organism>
<keyword evidence="1" id="KW-0472">Membrane</keyword>
<feature type="transmembrane region" description="Helical" evidence="1">
    <location>
        <begin position="21"/>
        <end position="42"/>
    </location>
</feature>
<evidence type="ECO:0000256" key="1">
    <source>
        <dbReference type="SAM" id="Phobius"/>
    </source>
</evidence>
<protein>
    <recommendedName>
        <fullName evidence="4">Cytochrome C oxidase assembly protein</fullName>
    </recommendedName>
</protein>
<dbReference type="RefSeq" id="WP_091009532.1">
    <property type="nucleotide sequence ID" value="NZ_CP041745.1"/>
</dbReference>
<proteinExistence type="predicted"/>
<evidence type="ECO:0000313" key="3">
    <source>
        <dbReference type="Proteomes" id="UP000199548"/>
    </source>
</evidence>
<dbReference type="EMBL" id="FOQU01000002">
    <property type="protein sequence ID" value="SFI16598.1"/>
    <property type="molecule type" value="Genomic_DNA"/>
</dbReference>
<keyword evidence="1" id="KW-0812">Transmembrane</keyword>
<name>A0A1I3FZD1_9BURK</name>
<dbReference type="AlphaFoldDB" id="A0A1I3FZD1"/>
<reference evidence="2 3" key="1">
    <citation type="submission" date="2016-10" db="EMBL/GenBank/DDBJ databases">
        <authorList>
            <person name="de Groot N.N."/>
        </authorList>
    </citation>
    <scope>NUCLEOTIDE SEQUENCE [LARGE SCALE GENOMIC DNA]</scope>
    <source>
        <strain evidence="2 3">LMG 23650</strain>
    </source>
</reference>
<accession>A0A1I3FZD1</accession>